<accession>A0ABQ4WG59</accession>
<dbReference type="Proteomes" id="UP001151760">
    <property type="component" value="Unassembled WGS sequence"/>
</dbReference>
<sequence length="97" mass="11036">MLRNECQEEDDELPCDLAFLMEVVGVTEEEEEHVLRLGLQDPSPRGRILLSDSLLNSFGKDQITPQRYPNFPTTSWRISIRSMDSFQGLTPKSPVGK</sequence>
<gene>
    <name evidence="1" type="ORF">Tco_0625218</name>
</gene>
<proteinExistence type="predicted"/>
<reference evidence="1" key="2">
    <citation type="submission" date="2022-01" db="EMBL/GenBank/DDBJ databases">
        <authorList>
            <person name="Yamashiro T."/>
            <person name="Shiraishi A."/>
            <person name="Satake H."/>
            <person name="Nakayama K."/>
        </authorList>
    </citation>
    <scope>NUCLEOTIDE SEQUENCE</scope>
</reference>
<comment type="caution">
    <text evidence="1">The sequence shown here is derived from an EMBL/GenBank/DDBJ whole genome shotgun (WGS) entry which is preliminary data.</text>
</comment>
<dbReference type="EMBL" id="BQNB010008614">
    <property type="protein sequence ID" value="GJS51856.1"/>
    <property type="molecule type" value="Genomic_DNA"/>
</dbReference>
<protein>
    <submittedName>
        <fullName evidence="1">Uncharacterized protein</fullName>
    </submittedName>
</protein>
<organism evidence="1 2">
    <name type="scientific">Tanacetum coccineum</name>
    <dbReference type="NCBI Taxonomy" id="301880"/>
    <lineage>
        <taxon>Eukaryota</taxon>
        <taxon>Viridiplantae</taxon>
        <taxon>Streptophyta</taxon>
        <taxon>Embryophyta</taxon>
        <taxon>Tracheophyta</taxon>
        <taxon>Spermatophyta</taxon>
        <taxon>Magnoliopsida</taxon>
        <taxon>eudicotyledons</taxon>
        <taxon>Gunneridae</taxon>
        <taxon>Pentapetalae</taxon>
        <taxon>asterids</taxon>
        <taxon>campanulids</taxon>
        <taxon>Asterales</taxon>
        <taxon>Asteraceae</taxon>
        <taxon>Asteroideae</taxon>
        <taxon>Anthemideae</taxon>
        <taxon>Anthemidinae</taxon>
        <taxon>Tanacetum</taxon>
    </lineage>
</organism>
<evidence type="ECO:0000313" key="2">
    <source>
        <dbReference type="Proteomes" id="UP001151760"/>
    </source>
</evidence>
<keyword evidence="2" id="KW-1185">Reference proteome</keyword>
<evidence type="ECO:0000313" key="1">
    <source>
        <dbReference type="EMBL" id="GJS51856.1"/>
    </source>
</evidence>
<name>A0ABQ4WG59_9ASTR</name>
<reference evidence="1" key="1">
    <citation type="journal article" date="2022" name="Int. J. Mol. Sci.">
        <title>Draft Genome of Tanacetum Coccineum: Genomic Comparison of Closely Related Tanacetum-Family Plants.</title>
        <authorList>
            <person name="Yamashiro T."/>
            <person name="Shiraishi A."/>
            <person name="Nakayama K."/>
            <person name="Satake H."/>
        </authorList>
    </citation>
    <scope>NUCLEOTIDE SEQUENCE</scope>
</reference>